<organism evidence="10 11">
    <name type="scientific">Sander lucioperca</name>
    <name type="common">Pike-perch</name>
    <name type="synonym">Perca lucioperca</name>
    <dbReference type="NCBI Taxonomy" id="283035"/>
    <lineage>
        <taxon>Eukaryota</taxon>
        <taxon>Metazoa</taxon>
        <taxon>Chordata</taxon>
        <taxon>Craniata</taxon>
        <taxon>Vertebrata</taxon>
        <taxon>Euteleostomi</taxon>
        <taxon>Actinopterygii</taxon>
        <taxon>Neopterygii</taxon>
        <taxon>Teleostei</taxon>
        <taxon>Neoteleostei</taxon>
        <taxon>Acanthomorphata</taxon>
        <taxon>Eupercaria</taxon>
        <taxon>Perciformes</taxon>
        <taxon>Percoidei</taxon>
        <taxon>Percidae</taxon>
        <taxon>Luciopercinae</taxon>
        <taxon>Sander</taxon>
    </lineage>
</organism>
<keyword evidence="4" id="KW-0175">Coiled coil</keyword>
<dbReference type="GO" id="GO:0045053">
    <property type="term" value="P:protein retention in Golgi apparatus"/>
    <property type="evidence" value="ECO:0007669"/>
    <property type="project" value="TreeGrafter"/>
</dbReference>
<keyword evidence="2" id="KW-0813">Transport</keyword>
<gene>
    <name evidence="10" type="primary">vps13a</name>
</gene>
<dbReference type="GO" id="GO:0006869">
    <property type="term" value="P:lipid transport"/>
    <property type="evidence" value="ECO:0007669"/>
    <property type="project" value="UniProtKB-KW"/>
</dbReference>
<dbReference type="GO" id="GO:0006914">
    <property type="term" value="P:autophagy"/>
    <property type="evidence" value="ECO:0007669"/>
    <property type="project" value="TreeGrafter"/>
</dbReference>
<evidence type="ECO:0000313" key="10">
    <source>
        <dbReference type="Ensembl" id="ENSSLUP00000030953.1"/>
    </source>
</evidence>
<feature type="domain" description="Vacuolar protein sorting-associated protein 13 VPS13 adaptor binding" evidence="8">
    <location>
        <begin position="1925"/>
        <end position="2477"/>
    </location>
</feature>
<evidence type="ECO:0000259" key="8">
    <source>
        <dbReference type="Pfam" id="PF25036"/>
    </source>
</evidence>
<dbReference type="Proteomes" id="UP000694568">
    <property type="component" value="Unplaced"/>
</dbReference>
<dbReference type="Ensembl" id="ENSSLUT00000031945.1">
    <property type="protein sequence ID" value="ENSSLUP00000030953.1"/>
    <property type="gene ID" value="ENSSLUG00000012661.1"/>
</dbReference>
<dbReference type="InterPro" id="IPR026854">
    <property type="entry name" value="VPS13_N"/>
</dbReference>
<dbReference type="Pfam" id="PF25033">
    <property type="entry name" value="VPS13_M"/>
    <property type="match status" value="1"/>
</dbReference>
<evidence type="ECO:0000256" key="5">
    <source>
        <dbReference type="SAM" id="MobiDB-lite"/>
    </source>
</evidence>
<keyword evidence="11" id="KW-1185">Reference proteome</keyword>
<feature type="domain" description="Intermembrane lipid transfer protein VPS13-like C-terminal" evidence="9">
    <location>
        <begin position="3060"/>
        <end position="3175"/>
    </location>
</feature>
<evidence type="ECO:0000259" key="6">
    <source>
        <dbReference type="Pfam" id="PF12624"/>
    </source>
</evidence>
<evidence type="ECO:0000259" key="7">
    <source>
        <dbReference type="Pfam" id="PF25033"/>
    </source>
</evidence>
<dbReference type="Pfam" id="PF12624">
    <property type="entry name" value="VPS13_N"/>
    <property type="match status" value="2"/>
</dbReference>
<feature type="region of interest" description="Disordered" evidence="5">
    <location>
        <begin position="1006"/>
        <end position="1042"/>
    </location>
</feature>
<dbReference type="GeneTree" id="ENSGT00950000183083"/>
<name>A0A8C9YTQ0_SANLU</name>
<accession>A0A8C9YTQ0</accession>
<evidence type="ECO:0000259" key="9">
    <source>
        <dbReference type="Pfam" id="PF25037"/>
    </source>
</evidence>
<feature type="coiled-coil region" evidence="4">
    <location>
        <begin position="93"/>
        <end position="136"/>
    </location>
</feature>
<feature type="domain" description="Chorein N-terminal" evidence="6">
    <location>
        <begin position="865"/>
        <end position="1011"/>
    </location>
</feature>
<feature type="domain" description="VPS13-like middle region" evidence="7">
    <location>
        <begin position="1068"/>
        <end position="1858"/>
    </location>
</feature>
<evidence type="ECO:0000256" key="1">
    <source>
        <dbReference type="ARBA" id="ARBA00006545"/>
    </source>
</evidence>
<dbReference type="Pfam" id="PF25036">
    <property type="entry name" value="VPS13_VAB"/>
    <property type="match status" value="1"/>
</dbReference>
<comment type="similarity">
    <text evidence="1">Belongs to the VPS13 family.</text>
</comment>
<sequence>MVFESLVVDVLNRFLGDYVVNLDSSQLKLGIWGGDAVLTNLEIKENALSQLDIPFKVRAGHIGRLELKIPWKNLYTQSVEATLDGVYLLIVPTASIKYDAEKEEKQLQEARQRELQRIEETKLKAAEQENPDLEKQDTFVEKLVTQVIKNLQVKISNIHVRYEDNVSIQTDLPYVLPPYLTACLALQTSDKNWNPRLLDENSRLFFKLVKLDSLFAYWNVNSLLFSNHSADEALVSLPFILLFFRPISADAKLRMNPRSDVDFSSPKVDLMVNLSEVAIELNRPQYISILELLGSIDLMSRNLPYRKYRPMVHVHKNARIWWRYVITSILEVDVKPRLQMWSWQHIRSHRKMVKRYRDLYKTKITSKKPSDELLKALEKPEKTLDIFNITLARQQAEVEVSKAGLRIYRPGLKMEEEESQGWLGWMWNWGGEANTGTKEVKTGGFDELLTPAEKAKLYTAIGYSETAANPNLPKKFEDMKVNFHMERLSVSIKDNKDKNEIIRLTVGELKSTLTQRSGAQAIKITAQLSLFEVTGLASNRPAPTLLSSRKAATGAGTPLLCILFETNPLDESANQRLHVESQPLEIIYDAITVNSMATFFMPPDDLELDELTNATLMKLEQFRDRTATGLMYVIETQKVLDLKVNLMASYVIIPQTGFYNGTQNILLLDLGHFKMSSKSKKHLPQLSACSSNIEDIMSRAYDSFDIQLSSLQFLYSKPDGDWKMARKQRQSPLHILEPVDLKVVFSRAMVIKDSRMAKYKMSGELPRLSLRISDVKFRNVLELVESIPLPETKPAAHGTPKSFTPQLTPRKPLNLADQRSSLMFESWSEEDLFYDAPSSPVGDRPFFPDNPMPLRYANKIKSSEAQKNMTDLIMKFEISEFSVQLCRLSGDQEVTVLHLDIEGLGTELKLCTFDMTSNTYLREICLKCPEYVDSEAKQVQLITTLDNTEVDLLTLDYIKADKNGPEFKSQHNNTEQLIKVTFSSLDVHLHTEALLNTMNFLNNLLPPSTKKEGGQEELPTIPEEDEAEREGEKKEEATVTRKKSTKRSKFADVVNLHIRADLRCLKVFIRGQKASISEIRIEGLVSEVLMRKKEMEVQAHLKNIVILDCDKDAFYKKAVSIADKEVFAFRMINYTDATEGDAYLDMSQVDTSVTLTVGCIQVIFLNKFVSSILAFINNFQEAKEALAEVTVHAAEKAASGVKELAERSTRIALNVHFNAPVIFLPQSSSSSNVIVADLGLLSVKNQFSKQPFKSDAKIPPVVDVMTVKLTDLKMYRTTYKDEGFHGETQLLMPVSLDLEIKRNLSSNWYHSIPDIEITAHLKPMSLIFSQDDMTVVLRTLSENLSEKSDAVPPPASPITTNQFSDSVSNKESQSNTVVTAAVVEPQKSSKLKSTLKVDFKFDSMTLVLYSPNGNEIQLLDSHDEQLKLAEFTLGTISTSIHMFSDSSMKASVRLAACLLDDKRPRIKMVTPRMIAMRPGAEQNMMVEVNYRQGRDGTTLDTVVQDVYLCASMEFLLTVADVFLKATQQGFKKNINSSVTSKESTVAPAVVSKTEMNVQVRNPEIVFVADLTRADAPALVMTTECELVMKSDAEGSLMTAVIKDLKVMACPFLKEKRRNNLTTVLQPCQVFFRSTQSTTSPQAMEVSINALTLKVSPIIIKTVMTIQSALTPTAETPEELDSPVPVDLWQKRPWKELKLWFLEEEGDEDTASLAPLIPQGESLQVTIKSICLTLEAGVGHHTIPMLLAKSSFQGDVTNWSTLINLHSELNLEVHYYNEVMGVWEPLLEPLEDETRDGFKSWRLKLKMKKKPVKYTGLSDEVDCNVPDYKTAIVISSEDQLNITLSKCGLAMLSNLGTAFAEAAKQTADSFQKDEAPFVVKNRLGLPVSVHHSAMFCPIGQQSTNGMVKLQHGETLEMNYSTTTDSDQFSAMISLSEKDYYIQPTPMGHTSASVIPLIKVGRGMYSVMHKDSGVTRFLVCQIYSVEGSKYIKIRSPFQIINHFSIPFKVFEGSTCLGTALPTEEFCVPLDSYRSELSLQPITEDDADDQGEQFECSEGFSYEDVSNQQPETCLKQTCHRRGDQGGVLMVNMVPLKDAVTFKHTGVVGENFDVPFVLHLWPSMLLRNLLPYPISYKLKDSGVSAPEATLNPGHSAQLHTAVINQSSLNLCLLNYLDQNWSSKYSLHSDQEEITFIVFQSLRENDENNGEGTESKRAELDIAVHVKYDLGQMVVAIHSPYWMLNKTGRLLQYKADDIHRKHPLDYDMPLLFSFKPRYFLKNNKVRLMISDSELSDDFSLDTVGSHGDVKCKGRFKDYLVGVKIDASSFSLTRIVTFVPFYMLVNRTKHSVFICEEGQDNWTEAKPEQSAIPFWPENDTKRLRIKVQGCLLPPRTIDFTRPENCLLLHLDNSVGGITVDVNLSEHSATIRFSEYHNGAAPFLIINGTKDQTLQFHQSSLKEAEQEELEPGKAVHYTWTEPTGSRELCWKCGTYSGKLKSEKDLREDMHNDGKLFVISFYEGLQRVVLFTEEQRIYKLLCESEKAQLAEQEIILSLQNVGISLVNNSSGQEISFIGITSSDVVWEIKPKKKNRWKTLTTKEAEMLENRFKEYTEAGPVDHAILDLENNFQVSFTPNGMDMRMLQPSEGYLRRHFLPGVKVEYSVSPRQSAYRVQIHRIQIQNQLSGAIFPYVFYPVKLPKSITMDSEPKPLTDISIVTRTAGHSDISRIKYFKVLIQEMDLKLDLGFLYAILDLFTPENLTHPVFCSESVQLFEKDIEYIKTELNHVSAADTSPISLYEYFHISPIKLHLSFSLSTGGDDGLKEKRDKELIPVQSLNLLLKSIGATLTDVQDVVFKLAFFELTFQFCTTQQLQWEVIRHYSKQAIKQMYVLVLGLDVLGNPFGLIRGLSEGVEAFFYEPYQGAIQGPEEFVEGMALGVKALVGGAVGGIAGAASRITGAMAKGVAAMTMDEEYQQKRREAMNKQPSGLREGLTRGGKGLVSVLFINVMMCYFAGAQKEGAAGFFKGVGKGLVGAVARPTGGIIDMASSTFQGIKRAAETSQDVASLRPPRFIHEDGVIRPYKEREGIGSQMLQKIENGRFAKYRYFAHAKVNDSDFLMITKRGIFFVTKGTFGQLTCEWQYLFEEFTKDPMIVENRRLRIEAKERVKSVFHAKEFGKIINFKTPEIAKWVLDRLDDARESLPKY</sequence>
<dbReference type="GO" id="GO:0006623">
    <property type="term" value="P:protein targeting to vacuole"/>
    <property type="evidence" value="ECO:0007669"/>
    <property type="project" value="TreeGrafter"/>
</dbReference>
<protein>
    <submittedName>
        <fullName evidence="10">Vacuolar protein sorting 13 homolog A</fullName>
    </submittedName>
</protein>
<evidence type="ECO:0000313" key="11">
    <source>
        <dbReference type="Proteomes" id="UP000694568"/>
    </source>
</evidence>
<evidence type="ECO:0000256" key="3">
    <source>
        <dbReference type="ARBA" id="ARBA00023055"/>
    </source>
</evidence>
<feature type="region of interest" description="Disordered" evidence="5">
    <location>
        <begin position="1346"/>
        <end position="1369"/>
    </location>
</feature>
<reference evidence="10" key="1">
    <citation type="submission" date="2025-08" db="UniProtKB">
        <authorList>
            <consortium name="Ensembl"/>
        </authorList>
    </citation>
    <scope>IDENTIFICATION</scope>
</reference>
<dbReference type="Pfam" id="PF25037">
    <property type="entry name" value="VPS13_C"/>
    <property type="match status" value="1"/>
</dbReference>
<feature type="compositionally biased region" description="Polar residues" evidence="5">
    <location>
        <begin position="1357"/>
        <end position="1369"/>
    </location>
</feature>
<feature type="compositionally biased region" description="Basic and acidic residues" evidence="5">
    <location>
        <begin position="1030"/>
        <end position="1039"/>
    </location>
</feature>
<dbReference type="InterPro" id="IPR026847">
    <property type="entry name" value="VPS13"/>
</dbReference>
<evidence type="ECO:0000256" key="4">
    <source>
        <dbReference type="SAM" id="Coils"/>
    </source>
</evidence>
<dbReference type="PANTHER" id="PTHR16166">
    <property type="entry name" value="VACUOLAR PROTEIN SORTING-ASSOCIATED PROTEIN VPS13"/>
    <property type="match status" value="1"/>
</dbReference>
<dbReference type="PANTHER" id="PTHR16166:SF22">
    <property type="entry name" value="INTERMEMBRANE LIPID TRANSFER PROTEIN VPS13A"/>
    <property type="match status" value="1"/>
</dbReference>
<feature type="domain" description="Chorein N-terminal" evidence="6">
    <location>
        <begin position="2"/>
        <end position="788"/>
    </location>
</feature>
<keyword evidence="3" id="KW-0445">Lipid transport</keyword>
<evidence type="ECO:0000256" key="2">
    <source>
        <dbReference type="ARBA" id="ARBA00022448"/>
    </source>
</evidence>
<reference evidence="10" key="2">
    <citation type="submission" date="2025-09" db="UniProtKB">
        <authorList>
            <consortium name="Ensembl"/>
        </authorList>
    </citation>
    <scope>IDENTIFICATION</scope>
</reference>
<dbReference type="InterPro" id="IPR009543">
    <property type="entry name" value="VPS13_VAB"/>
</dbReference>
<proteinExistence type="inferred from homology"/>
<dbReference type="InterPro" id="IPR056748">
    <property type="entry name" value="VPS13-like_C"/>
</dbReference>
<dbReference type="InterPro" id="IPR056747">
    <property type="entry name" value="VPS13-like_M"/>
</dbReference>